<organism evidence="1 2">
    <name type="scientific">Dolichospermum circinale CS-537/01</name>
    <dbReference type="NCBI Taxonomy" id="3021739"/>
    <lineage>
        <taxon>Bacteria</taxon>
        <taxon>Bacillati</taxon>
        <taxon>Cyanobacteriota</taxon>
        <taxon>Cyanophyceae</taxon>
        <taxon>Nostocales</taxon>
        <taxon>Aphanizomenonaceae</taxon>
        <taxon>Dolichospermum</taxon>
        <taxon>Dolichospermum circinale</taxon>
    </lineage>
</organism>
<dbReference type="EMBL" id="JAQMTU010000044">
    <property type="protein sequence ID" value="MDB9486559.1"/>
    <property type="molecule type" value="Genomic_DNA"/>
</dbReference>
<dbReference type="Proteomes" id="UP001212123">
    <property type="component" value="Unassembled WGS sequence"/>
</dbReference>
<accession>A0ABT5A4U9</accession>
<gene>
    <name evidence="1" type="ORF">PN492_08370</name>
</gene>
<comment type="caution">
    <text evidence="1">The sequence shown here is derived from an EMBL/GenBank/DDBJ whole genome shotgun (WGS) entry which is preliminary data.</text>
</comment>
<name>A0ABT5A4U9_9CYAN</name>
<sequence>MECVDLGCGTHKAEGFLGVDIIAGDQVDIIANLNGSFPFPDHSVAFIKA</sequence>
<reference evidence="1 2" key="1">
    <citation type="submission" date="2023-01" db="EMBL/GenBank/DDBJ databases">
        <title>Genomes from the Australian National Cyanobacteria Reference Collection.</title>
        <authorList>
            <person name="Willis A."/>
            <person name="Lee E.M.F."/>
        </authorList>
    </citation>
    <scope>NUCLEOTIDE SEQUENCE [LARGE SCALE GENOMIC DNA]</scope>
    <source>
        <strain evidence="1 2">CS-537/01</strain>
    </source>
</reference>
<evidence type="ECO:0000313" key="2">
    <source>
        <dbReference type="Proteomes" id="UP001212123"/>
    </source>
</evidence>
<keyword evidence="2" id="KW-1185">Reference proteome</keyword>
<evidence type="ECO:0000313" key="1">
    <source>
        <dbReference type="EMBL" id="MDB9486559.1"/>
    </source>
</evidence>
<protein>
    <submittedName>
        <fullName evidence="1">Uncharacterized protein</fullName>
    </submittedName>
</protein>
<proteinExistence type="predicted"/>
<dbReference type="RefSeq" id="WP_155963638.1">
    <property type="nucleotide sequence ID" value="NZ_JAQMTU010000044.1"/>
</dbReference>